<dbReference type="InterPro" id="IPR002821">
    <property type="entry name" value="Hydantoinase_A"/>
</dbReference>
<dbReference type="AlphaFoldDB" id="A0A2W5MNF3"/>
<dbReference type="InterPro" id="IPR002756">
    <property type="entry name" value="MfnF"/>
</dbReference>
<proteinExistence type="predicted"/>
<dbReference type="Gene3D" id="3.30.420.40">
    <property type="match status" value="1"/>
</dbReference>
<feature type="region of interest" description="Disordered" evidence="1">
    <location>
        <begin position="1"/>
        <end position="208"/>
    </location>
</feature>
<dbReference type="Proteomes" id="UP000249577">
    <property type="component" value="Unassembled WGS sequence"/>
</dbReference>
<feature type="compositionally biased region" description="Basic and acidic residues" evidence="1">
    <location>
        <begin position="18"/>
        <end position="53"/>
    </location>
</feature>
<dbReference type="Gene3D" id="3.30.420.190">
    <property type="entry name" value="conserved archaeal protein q6m145"/>
    <property type="match status" value="1"/>
</dbReference>
<organism evidence="3 4">
    <name type="scientific">Ancylobacter novellus</name>
    <name type="common">Thiobacillus novellus</name>
    <dbReference type="NCBI Taxonomy" id="921"/>
    <lineage>
        <taxon>Bacteria</taxon>
        <taxon>Pseudomonadati</taxon>
        <taxon>Pseudomonadota</taxon>
        <taxon>Alphaproteobacteria</taxon>
        <taxon>Hyphomicrobiales</taxon>
        <taxon>Xanthobacteraceae</taxon>
        <taxon>Ancylobacter</taxon>
    </lineage>
</organism>
<accession>A0A2W5MNF3</accession>
<comment type="caution">
    <text evidence="3">The sequence shown here is derived from an EMBL/GenBank/DDBJ whole genome shotgun (WGS) entry which is preliminary data.</text>
</comment>
<protein>
    <recommendedName>
        <fullName evidence="2">Hydantoinase A/oxoprolinase domain-containing protein</fullName>
    </recommendedName>
</protein>
<feature type="compositionally biased region" description="Basic residues" evidence="1">
    <location>
        <begin position="145"/>
        <end position="166"/>
    </location>
</feature>
<dbReference type="Pfam" id="PF01968">
    <property type="entry name" value="Hydantoinase_A"/>
    <property type="match status" value="1"/>
</dbReference>
<name>A0A2W5MNF3_ANCNO</name>
<dbReference type="NCBIfam" id="TIGR03123">
    <property type="entry name" value="one_C_unchar_1"/>
    <property type="match status" value="1"/>
</dbReference>
<feature type="compositionally biased region" description="Low complexity" evidence="1">
    <location>
        <begin position="113"/>
        <end position="126"/>
    </location>
</feature>
<evidence type="ECO:0000259" key="2">
    <source>
        <dbReference type="Pfam" id="PF01968"/>
    </source>
</evidence>
<dbReference type="EMBL" id="QFPN01000005">
    <property type="protein sequence ID" value="PZQ15050.1"/>
    <property type="molecule type" value="Genomic_DNA"/>
</dbReference>
<evidence type="ECO:0000256" key="1">
    <source>
        <dbReference type="SAM" id="MobiDB-lite"/>
    </source>
</evidence>
<feature type="compositionally biased region" description="Basic residues" evidence="1">
    <location>
        <begin position="86"/>
        <end position="95"/>
    </location>
</feature>
<feature type="compositionally biased region" description="Basic and acidic residues" evidence="1">
    <location>
        <begin position="68"/>
        <end position="84"/>
    </location>
</feature>
<sequence>MGDRARNRRPPVPPEPDAPVRVRDRGRAGRGDDRDRVLQEPHRRAARRPRDSDAAGLDGSSHGRRRPLRDEARRRRGLRGDAHARPSARRGRARGRTCDPALCAGRGREPHGPARAWRNAAARRNPPAYPDRRRRVSVLRPFGRRDRRRRWPARGSRRSGLRRAVRPRRDFRDRHRADARRSGRHRNQSAPHNRLCGAARGVGRKSGRHGPALLARLLADGPRRPPGRDRAVTASTLGWDVGGAHLKFARLGADGALEAVRIVACPLWRGLDELDAALDALAPDMPAGAASAVTMTGELVDLWPDRRSGVAALVERLAARLGRATTFYAGGAGFVGAAQADTVWERIASANWRATAEALAAEVGDGLLVDVGSTTADLIPFAEGRVRALGNTDAGRMAAEELVYLGAARTPVMAISPRLPFGGAWLQPMAEHFATTADVFRLTGDLPEDADLHPAADGGPKTREASARRLLRMVGADLDAETAPQAERLAGWLTEAALRRLSDAAALALSRADIAPAGTVYGAGVGRFLAARLARRLGLLYRDVGGLWSADPTLASAAADCAPAVAVARLFARRDDASEPSNA</sequence>
<gene>
    <name evidence="3" type="ORF">DI565_11515</name>
</gene>
<feature type="compositionally biased region" description="Basic and acidic residues" evidence="1">
    <location>
        <begin position="167"/>
        <end position="181"/>
    </location>
</feature>
<reference evidence="3 4" key="1">
    <citation type="submission" date="2017-08" db="EMBL/GenBank/DDBJ databases">
        <title>Infants hospitalized years apart are colonized by the same room-sourced microbial strains.</title>
        <authorList>
            <person name="Brooks B."/>
            <person name="Olm M.R."/>
            <person name="Firek B.A."/>
            <person name="Baker R."/>
            <person name="Thomas B.C."/>
            <person name="Morowitz M.J."/>
            <person name="Banfield J.F."/>
        </authorList>
    </citation>
    <scope>NUCLEOTIDE SEQUENCE [LARGE SCALE GENOMIC DNA]</scope>
    <source>
        <strain evidence="3">S2_005_003_R2_43</strain>
    </source>
</reference>
<dbReference type="GO" id="GO:0016787">
    <property type="term" value="F:hydrolase activity"/>
    <property type="evidence" value="ECO:0007669"/>
    <property type="project" value="InterPro"/>
</dbReference>
<feature type="domain" description="Hydantoinase A/oxoprolinase" evidence="2">
    <location>
        <begin position="291"/>
        <end position="540"/>
    </location>
</feature>
<evidence type="ECO:0000313" key="3">
    <source>
        <dbReference type="EMBL" id="PZQ15050.1"/>
    </source>
</evidence>
<evidence type="ECO:0000313" key="4">
    <source>
        <dbReference type="Proteomes" id="UP000249577"/>
    </source>
</evidence>